<evidence type="ECO:0000313" key="4">
    <source>
        <dbReference type="Proteomes" id="UP001597183"/>
    </source>
</evidence>
<evidence type="ECO:0000313" key="3">
    <source>
        <dbReference type="EMBL" id="MFD1364912.1"/>
    </source>
</evidence>
<comment type="caution">
    <text evidence="3">The sequence shown here is derived from an EMBL/GenBank/DDBJ whole genome shotgun (WGS) entry which is preliminary data.</text>
</comment>
<dbReference type="Proteomes" id="UP001597183">
    <property type="component" value="Unassembled WGS sequence"/>
</dbReference>
<feature type="compositionally biased region" description="Polar residues" evidence="1">
    <location>
        <begin position="483"/>
        <end position="498"/>
    </location>
</feature>
<feature type="compositionally biased region" description="Low complexity" evidence="1">
    <location>
        <begin position="296"/>
        <end position="316"/>
    </location>
</feature>
<feature type="region of interest" description="Disordered" evidence="1">
    <location>
        <begin position="68"/>
        <end position="987"/>
    </location>
</feature>
<protein>
    <submittedName>
        <fullName evidence="3">Uncharacterized protein</fullName>
    </submittedName>
</protein>
<feature type="compositionally biased region" description="Basic and acidic residues" evidence="1">
    <location>
        <begin position="961"/>
        <end position="983"/>
    </location>
</feature>
<reference evidence="4" key="1">
    <citation type="journal article" date="2019" name="Int. J. Syst. Evol. Microbiol.">
        <title>The Global Catalogue of Microorganisms (GCM) 10K type strain sequencing project: providing services to taxonomists for standard genome sequencing and annotation.</title>
        <authorList>
            <consortium name="The Broad Institute Genomics Platform"/>
            <consortium name="The Broad Institute Genome Sequencing Center for Infectious Disease"/>
            <person name="Wu L."/>
            <person name="Ma J."/>
        </authorList>
    </citation>
    <scope>NUCLEOTIDE SEQUENCE [LARGE SCALE GENOMIC DNA]</scope>
    <source>
        <strain evidence="4">CCM 7526</strain>
    </source>
</reference>
<dbReference type="RefSeq" id="WP_317789411.1">
    <property type="nucleotide sequence ID" value="NZ_AP028461.1"/>
</dbReference>
<name>A0ABW4A2R6_9ACTN</name>
<feature type="compositionally biased region" description="Basic and acidic residues" evidence="1">
    <location>
        <begin position="911"/>
        <end position="922"/>
    </location>
</feature>
<keyword evidence="2" id="KW-1133">Transmembrane helix</keyword>
<feature type="compositionally biased region" description="Polar residues" evidence="1">
    <location>
        <begin position="821"/>
        <end position="834"/>
    </location>
</feature>
<keyword evidence="2" id="KW-0812">Transmembrane</keyword>
<feature type="compositionally biased region" description="Low complexity" evidence="1">
    <location>
        <begin position="245"/>
        <end position="289"/>
    </location>
</feature>
<dbReference type="EMBL" id="JBHTMK010000006">
    <property type="protein sequence ID" value="MFD1364912.1"/>
    <property type="molecule type" value="Genomic_DNA"/>
</dbReference>
<feature type="compositionally biased region" description="Polar residues" evidence="1">
    <location>
        <begin position="217"/>
        <end position="244"/>
    </location>
</feature>
<gene>
    <name evidence="3" type="ORF">ACFQ5G_06090</name>
</gene>
<keyword evidence="4" id="KW-1185">Reference proteome</keyword>
<proteinExistence type="predicted"/>
<evidence type="ECO:0000256" key="2">
    <source>
        <dbReference type="SAM" id="Phobius"/>
    </source>
</evidence>
<feature type="compositionally biased region" description="Basic and acidic residues" evidence="1">
    <location>
        <begin position="566"/>
        <end position="578"/>
    </location>
</feature>
<feature type="compositionally biased region" description="Gly residues" evidence="1">
    <location>
        <begin position="449"/>
        <end position="458"/>
    </location>
</feature>
<sequence length="1173" mass="126328">MDQREWDYGTRMSRPRRAAGAWPTREPEIEEPESRWASLTDTGSMAPSDEALAWQRRADDWAQQAEVEPYGGGGQAIEPVNRWSSEVTPTGRPTFPADGVGWRTETAEWRATGARWRQTTEWRSSTGSHVWRSTTEAWRAEDEAAERDKSASIPGTAWETGTDREIPSWRQSPAADQSTGTPSWRQPSTETPSWRRNDPDNSSSWQRRPDLPAATTPVEQTPSWRQPSTQMPTWQQPSTQTPAGQTPSWQQPSQTPSWQQPQATPSWQQPSASTPQASQTPSWQQPQTPSRRRAADTGTGTWSTSSAASAGSTWGDQGRPGPGENTTGLTRWERTDAPRWQRSAAEDARHLVREDDRAAWRRDAGGFGERPTRVGRRRAAEADPAPSGGSGWSSGSSADNWADHTDTGSIPVVPDQDERPAWAARSEAPSRRDRRREPEETRPEPPARRGGGSAGGGAAERRRYNSNPTNWREDTASWDADQDTSNWTRDPDTGQWSRSGEDPRVLAWRAEAARREAMKDDDEPPARRSRRDEPVGGVPGGPLPSSSVPAGNTSGAGWSAGNAPADDGRSARRGRPEEPFSPDGYSGGRRRASEPSRAPEPPIRPRPGEEPLGPQAWQVDPEPRQSRQYRRLNIDPEGYADNGRPGPGYPGEDSRSGSVGYPQDGRRGPAAPQWSEPAGPEPRRRAYRDEPAEAPRRQEPGYGGGQRELPASGGYGQARPEAPRSGFGSAGGQRELPAGPSAQPQRPAYGGGQRELPAGPSAQQQPTYGARELPAAPASGPAWGDQEHGRRPGGAGGQSWLDQERGQRPASQRPAYGGGSETSWLDQERQQPPSAQRGPVYGGQNIPAQPASYDTPPEQQRRPGFGSARALPAGSSAPTSGPAWTQQQKPVYGNASDDLTARWPDPLTDTSSRRGWSDRDDPPPPSGGGFGDRPPLADWLAAERAGRRGAEYRGAGQDGETDWRRELSRETELAEGESRRYDTSDFPPFRPSGSAAVDGSSNLALSATSVIAAPGTVGAGGVAVEEDTSWPPRRATGAFQGTGSYERRPMGGDFLLNRQNDLLDPEDEEEEQEDTGTPLAAVGYTVVWYGVPVVLFVLGIFVVNSGQSGHALDTLAAAAPGFGIALVLSMVVAYGLRTVTTAWKSASVGLAAAVVGGGLATVLSSAITGNSLS</sequence>
<feature type="compositionally biased region" description="Basic and acidic residues" evidence="1">
    <location>
        <begin position="428"/>
        <end position="447"/>
    </location>
</feature>
<feature type="compositionally biased region" description="Basic and acidic residues" evidence="1">
    <location>
        <begin position="511"/>
        <end position="534"/>
    </location>
</feature>
<evidence type="ECO:0000256" key="1">
    <source>
        <dbReference type="SAM" id="MobiDB-lite"/>
    </source>
</evidence>
<feature type="region of interest" description="Disordered" evidence="1">
    <location>
        <begin position="1"/>
        <end position="45"/>
    </location>
</feature>
<accession>A0ABW4A2R6</accession>
<keyword evidence="2" id="KW-0472">Membrane</keyword>
<feature type="transmembrane region" description="Helical" evidence="2">
    <location>
        <begin position="1115"/>
        <end position="1136"/>
    </location>
</feature>
<organism evidence="3 4">
    <name type="scientific">Actinoplanes sichuanensis</name>
    <dbReference type="NCBI Taxonomy" id="512349"/>
    <lineage>
        <taxon>Bacteria</taxon>
        <taxon>Bacillati</taxon>
        <taxon>Actinomycetota</taxon>
        <taxon>Actinomycetes</taxon>
        <taxon>Micromonosporales</taxon>
        <taxon>Micromonosporaceae</taxon>
        <taxon>Actinoplanes</taxon>
    </lineage>
</organism>
<feature type="compositionally biased region" description="Basic and acidic residues" evidence="1">
    <location>
        <begin position="331"/>
        <end position="364"/>
    </location>
</feature>
<feature type="compositionally biased region" description="Polar residues" evidence="1">
    <location>
        <begin position="169"/>
        <end position="192"/>
    </location>
</feature>
<feature type="transmembrane region" description="Helical" evidence="2">
    <location>
        <begin position="1081"/>
        <end position="1103"/>
    </location>
</feature>
<feature type="compositionally biased region" description="Polar residues" evidence="1">
    <location>
        <begin position="117"/>
        <end position="135"/>
    </location>
</feature>
<feature type="compositionally biased region" description="Basic and acidic residues" evidence="1">
    <location>
        <begin position="138"/>
        <end position="150"/>
    </location>
</feature>
<feature type="compositionally biased region" description="Basic and acidic residues" evidence="1">
    <location>
        <begin position="681"/>
        <end position="699"/>
    </location>
</feature>
<feature type="compositionally biased region" description="Polar residues" evidence="1">
    <location>
        <begin position="876"/>
        <end position="889"/>
    </location>
</feature>
<feature type="transmembrane region" description="Helical" evidence="2">
    <location>
        <begin position="1148"/>
        <end position="1167"/>
    </location>
</feature>